<organism evidence="2 3">
    <name type="scientific">Succinivibrio faecicola</name>
    <dbReference type="NCBI Taxonomy" id="2820300"/>
    <lineage>
        <taxon>Bacteria</taxon>
        <taxon>Pseudomonadati</taxon>
        <taxon>Pseudomonadota</taxon>
        <taxon>Gammaproteobacteria</taxon>
        <taxon>Aeromonadales</taxon>
        <taxon>Succinivibrionaceae</taxon>
        <taxon>Succinivibrio</taxon>
    </lineage>
</organism>
<evidence type="ECO:0000259" key="1">
    <source>
        <dbReference type="Pfam" id="PF07514"/>
    </source>
</evidence>
<sequence length="788" mass="90901">MKESFKKNFENIARTVSDSDRLNSLFKAAKSADISFIKERMRKVKSSFLRVLIPENCDSLNNFETDEKDIKDTIHTNNEALNSYCFDDADNNAVKTDPLIEHRAKINSKNNCKKDCKNDCKKDCKNDCKNDCKSDCKSDCKNDNNKEPLCQSVSKNSSTASSIKSKADTQNTDDVLIDKISDNSTNSKSSIGSISKSSLFKRKDIRITSLNSQRVLRVSSVSDLLRENIYFTKAIREFLKAPVHNLNFYLNTLFNDFASLVSVLPASASLHDSSEGGLLSHSLHTALKSSELVKQYRFSKKYVSFNELEIVLVALLHDLAKIITDMSITDESSAYTYRPLFIRKNVFDSLDEDTRNRLLNTYSFRQDPFYKNILSVNSDPVILKESLCKNPDDSMYLELYPVSDFIKVTKSDFLFVSFTKKRAQLHDDIFRFTLSCFVKTQIGFVKKINRNKGSSIIHSILTDKSCKDVLELIKKADVYACFSSQQNNFGINCIENYLYEFINADLISHKDQGCYRLKNGYFIEYGGFAHQKLLRAFDCYYAINSKSVNISDDFNIYKKVVKQINALTNDGSISNSDEIFKKDFTYHPFFRTLVDTSLLTQRLYKRSCTYTELTDRNFNRFLVYGFFIRTDSFYGKKRNPEFEISFDILEKEVKTKLLPVLKNYILNNTDKAQALFVNLPENIDNKDLKKLFDSASFTYVAFKNGKSHLCLESLDEKILCEFIDTDTLRVNIMKFERERESDKRYRLKSKNMKISQLDINENIKAQAYKEEQFLSSDNENGITDLIFE</sequence>
<proteinExistence type="predicted"/>
<dbReference type="Gene3D" id="1.10.3210.40">
    <property type="match status" value="1"/>
</dbReference>
<dbReference type="Proteomes" id="UP000731465">
    <property type="component" value="Unassembled WGS sequence"/>
</dbReference>
<evidence type="ECO:0000313" key="2">
    <source>
        <dbReference type="EMBL" id="MBW7569497.1"/>
    </source>
</evidence>
<dbReference type="EMBL" id="JAGFNY010000001">
    <property type="protein sequence ID" value="MBW7569497.1"/>
    <property type="molecule type" value="Genomic_DNA"/>
</dbReference>
<evidence type="ECO:0000313" key="3">
    <source>
        <dbReference type="Proteomes" id="UP000731465"/>
    </source>
</evidence>
<comment type="caution">
    <text evidence="2">The sequence shown here is derived from an EMBL/GenBank/DDBJ whole genome shotgun (WGS) entry which is preliminary data.</text>
</comment>
<accession>A0ABS7DDX2</accession>
<dbReference type="InterPro" id="IPR003607">
    <property type="entry name" value="HD/PDEase_dom"/>
</dbReference>
<protein>
    <submittedName>
        <fullName evidence="2">TraI domain-containing protein</fullName>
    </submittedName>
</protein>
<dbReference type="InterPro" id="IPR011119">
    <property type="entry name" value="Unchr_helicase_relaxase_TraI"/>
</dbReference>
<reference evidence="2 3" key="1">
    <citation type="submission" date="2021-03" db="EMBL/GenBank/DDBJ databases">
        <title>Succinivibrio sp. nov. isolated from feces of cow.</title>
        <authorList>
            <person name="Choi J.-Y."/>
        </authorList>
    </citation>
    <scope>NUCLEOTIDE SEQUENCE [LARGE SCALE GENOMIC DNA]</scope>
    <source>
        <strain evidence="2 3">AGMB01872</strain>
    </source>
</reference>
<keyword evidence="3" id="KW-1185">Reference proteome</keyword>
<dbReference type="RefSeq" id="WP_219936075.1">
    <property type="nucleotide sequence ID" value="NZ_JAGFNY010000001.1"/>
</dbReference>
<dbReference type="CDD" id="cd00077">
    <property type="entry name" value="HDc"/>
    <property type="match status" value="1"/>
</dbReference>
<feature type="domain" description="Uncharacterised" evidence="1">
    <location>
        <begin position="239"/>
        <end position="339"/>
    </location>
</feature>
<gene>
    <name evidence="2" type="ORF">J5V48_01125</name>
</gene>
<name>A0ABS7DDX2_9GAMM</name>
<dbReference type="Pfam" id="PF07514">
    <property type="entry name" value="TraI_2"/>
    <property type="match status" value="1"/>
</dbReference>